<gene>
    <name evidence="3" type="ORF">FHT02_001765</name>
</gene>
<feature type="transmembrane region" description="Helical" evidence="1">
    <location>
        <begin position="48"/>
        <end position="67"/>
    </location>
</feature>
<evidence type="ECO:0000256" key="2">
    <source>
        <dbReference type="SAM" id="SignalP"/>
    </source>
</evidence>
<keyword evidence="1" id="KW-0812">Transmembrane</keyword>
<feature type="chain" id="PRO_5032979342" evidence="2">
    <location>
        <begin position="22"/>
        <end position="78"/>
    </location>
</feature>
<dbReference type="AlphaFoldDB" id="A0A840YCF9"/>
<evidence type="ECO:0000313" key="4">
    <source>
        <dbReference type="Proteomes" id="UP000527143"/>
    </source>
</evidence>
<keyword evidence="2" id="KW-0732">Signal</keyword>
<protein>
    <submittedName>
        <fullName evidence="3">Uncharacterized protein</fullName>
    </submittedName>
</protein>
<proteinExistence type="predicted"/>
<accession>A0A840YCF9</accession>
<keyword evidence="4" id="KW-1185">Reference proteome</keyword>
<feature type="signal peptide" evidence="2">
    <location>
        <begin position="1"/>
        <end position="21"/>
    </location>
</feature>
<sequence length="78" mass="7476">MRHLKLLTASAMLLGVTSVPAAQASASLLSLQGEAAVGEASSGAANGGVIIMAIGAAAIIGGAIVVASDDDDDEPDSN</sequence>
<dbReference type="EMBL" id="JACIJF010000004">
    <property type="protein sequence ID" value="MBB5710534.1"/>
    <property type="molecule type" value="Genomic_DNA"/>
</dbReference>
<evidence type="ECO:0000313" key="3">
    <source>
        <dbReference type="EMBL" id="MBB5710534.1"/>
    </source>
</evidence>
<dbReference type="Proteomes" id="UP000527143">
    <property type="component" value="Unassembled WGS sequence"/>
</dbReference>
<evidence type="ECO:0000256" key="1">
    <source>
        <dbReference type="SAM" id="Phobius"/>
    </source>
</evidence>
<name>A0A840YCF9_9SPHN</name>
<organism evidence="3 4">
    <name type="scientific">Sphingomonas xinjiangensis</name>
    <dbReference type="NCBI Taxonomy" id="643568"/>
    <lineage>
        <taxon>Bacteria</taxon>
        <taxon>Pseudomonadati</taxon>
        <taxon>Pseudomonadota</taxon>
        <taxon>Alphaproteobacteria</taxon>
        <taxon>Sphingomonadales</taxon>
        <taxon>Sphingomonadaceae</taxon>
        <taxon>Sphingomonas</taxon>
    </lineage>
</organism>
<keyword evidence="1" id="KW-1133">Transmembrane helix</keyword>
<comment type="caution">
    <text evidence="3">The sequence shown here is derived from an EMBL/GenBank/DDBJ whole genome shotgun (WGS) entry which is preliminary data.</text>
</comment>
<reference evidence="3 4" key="1">
    <citation type="submission" date="2020-08" db="EMBL/GenBank/DDBJ databases">
        <title>Genomic Encyclopedia of Type Strains, Phase IV (KMG-IV): sequencing the most valuable type-strain genomes for metagenomic binning, comparative biology and taxonomic classification.</title>
        <authorList>
            <person name="Goeker M."/>
        </authorList>
    </citation>
    <scope>NUCLEOTIDE SEQUENCE [LARGE SCALE GENOMIC DNA]</scope>
    <source>
        <strain evidence="3 4">DSM 26736</strain>
    </source>
</reference>
<keyword evidence="1" id="KW-0472">Membrane</keyword>
<dbReference type="RefSeq" id="WP_184086562.1">
    <property type="nucleotide sequence ID" value="NZ_JACIJF010000004.1"/>
</dbReference>